<evidence type="ECO:0000256" key="1">
    <source>
        <dbReference type="SAM" id="MobiDB-lite"/>
    </source>
</evidence>
<protein>
    <submittedName>
        <fullName evidence="2">Uncharacterized protein</fullName>
    </submittedName>
</protein>
<gene>
    <name evidence="2" type="ORF">CP258_03100</name>
    <name evidence="3" type="ORF">CP258_05005</name>
    <name evidence="4" type="ORF">CP258_08770</name>
    <name evidence="5" type="ORF">CP258_10425</name>
</gene>
<dbReference type="AlphaFoldDB" id="A0AAU8Q5I3"/>
<dbReference type="KEGG" id="coe:CP258_10425"/>
<feature type="region of interest" description="Disordered" evidence="1">
    <location>
        <begin position="39"/>
        <end position="73"/>
    </location>
</feature>
<reference evidence="2" key="3">
    <citation type="submission" date="2019-12" db="EMBL/GenBank/DDBJ databases">
        <authorList>
            <person name="Sousa T."/>
            <person name="Goncalves R."/>
            <person name="Gomide A."/>
            <person name="Seyffert N."/>
            <person name="Castro T."/>
            <person name="Soares S."/>
            <person name="Bertram B."/>
            <person name="Azevedo V."/>
        </authorList>
    </citation>
    <scope>NUCLEOTIDE SEQUENCE</scope>
    <source>
        <strain evidence="2">258</strain>
    </source>
</reference>
<evidence type="ECO:0000313" key="4">
    <source>
        <dbReference type="EMBL" id="AFK17333.1"/>
    </source>
</evidence>
<feature type="compositionally biased region" description="Polar residues" evidence="1">
    <location>
        <begin position="60"/>
        <end position="73"/>
    </location>
</feature>
<dbReference type="Proteomes" id="UP000006465">
    <property type="component" value="Chromosome"/>
</dbReference>
<dbReference type="EMBL" id="CP003540">
    <property type="protein sequence ID" value="AFK16609.1"/>
    <property type="molecule type" value="Genomic_DNA"/>
</dbReference>
<reference evidence="2 6" key="1">
    <citation type="journal article" date="2013" name="J. Biotechnol.">
        <title>Genome sequence of Corynebacterium pseudotuberculosis biovar equi strain 258 and prediction of antigenic targets to improve biotechnological vaccine production.</title>
        <authorList>
            <person name="Soares S.C."/>
            <person name="Trost E."/>
            <person name="Ramos R.T."/>
            <person name="Carneiro A.R."/>
            <person name="Santos A.R."/>
            <person name="Pinto A.C."/>
            <person name="Barbosa E."/>
            <person name="Aburjaile F."/>
            <person name="Ali A."/>
            <person name="Diniz C.A."/>
            <person name="Hassan S.S."/>
            <person name="Fiaux K."/>
            <person name="Guimaraes L.C."/>
            <person name="Bakhtiar S.M."/>
            <person name="Pereira U."/>
            <person name="Almeida S.S."/>
            <person name="Abreu V.A."/>
            <person name="Rocha F.S."/>
            <person name="Dorella F.A."/>
            <person name="Miyoshi A."/>
            <person name="Silva A."/>
            <person name="Azevedo V."/>
            <person name="Tauch A."/>
        </authorList>
    </citation>
    <scope>NUCLEOTIDE SEQUENCE [LARGE SCALE GENOMIC DNA]</scope>
    <source>
        <strain evidence="2 6">258</strain>
    </source>
</reference>
<dbReference type="EMBL" id="CP003540">
    <property type="protein sequence ID" value="AFK16235.1"/>
    <property type="molecule type" value="Genomic_DNA"/>
</dbReference>
<organism evidence="2 6">
    <name type="scientific">Corynebacterium pseudotuberculosis 258</name>
    <dbReference type="NCBI Taxonomy" id="1168865"/>
    <lineage>
        <taxon>Bacteria</taxon>
        <taxon>Bacillati</taxon>
        <taxon>Actinomycetota</taxon>
        <taxon>Actinomycetes</taxon>
        <taxon>Mycobacteriales</taxon>
        <taxon>Corynebacteriaceae</taxon>
        <taxon>Corynebacterium</taxon>
    </lineage>
</organism>
<dbReference type="KEGG" id="coe:CP258_08770"/>
<name>A0AAU8Q5I3_CORPS</name>
<proteinExistence type="predicted"/>
<evidence type="ECO:0000313" key="6">
    <source>
        <dbReference type="Proteomes" id="UP000006465"/>
    </source>
</evidence>
<sequence>MKSPTKTSKKTNNQQKTSLIIQQKTMKKSTTKTVTIDALTRQHNNHPTPTPQHPKHNTQSITAQASHVSTATNTHTTQHHERISTITTPHVNNISFTNSTIFYKQATLAGRYCTIVIITQPCNKTYCCHYTT</sequence>
<evidence type="ECO:0000313" key="2">
    <source>
        <dbReference type="EMBL" id="AFK16235.1"/>
    </source>
</evidence>
<dbReference type="KEGG" id="coe:CP258_05005"/>
<dbReference type="EMBL" id="CP003540">
    <property type="protein sequence ID" value="AFK17333.1"/>
    <property type="molecule type" value="Genomic_DNA"/>
</dbReference>
<accession>A0AAU8Q5I3</accession>
<reference evidence="2" key="2">
    <citation type="submission" date="2015-01" db="EMBL/GenBank/DDBJ databases">
        <authorList>
            <person name="Silva A."/>
            <person name="Carneiro A.R."/>
            <person name="Ramos R.T.J."/>
            <person name="de Sa P.G."/>
            <person name="Pinto A.C."/>
            <person name="Alves J.T.C."/>
            <person name="Aburjaile F."/>
            <person name="Mariano D.C.B."/>
            <person name="Guimaraes L.C."/>
            <person name="Folador E.L."/>
            <person name="Benevides L.J."/>
            <person name="Viana M.V.C."/>
            <person name="Tiwari S."/>
            <person name="Abreu V."/>
            <person name="Leao T."/>
            <person name="Soares S.C."/>
            <person name="Santos A."/>
            <person name="Hassan S.S."/>
            <person name="Barh D."/>
            <person name="Souza F."/>
            <person name="Pacheco L."/>
            <person name="Ghosh P."/>
            <person name="Zambare V."/>
            <person name="Dowson C.G."/>
            <person name="Dorella F."/>
            <person name="Barbosa S."/>
            <person name="Carvalho A.F."/>
            <person name="Pereira F.L."/>
            <person name="Leal C.A.G."/>
            <person name="Almeida S."/>
            <person name="Figueiredo H.C.P."/>
            <person name="Azevedo V."/>
        </authorList>
    </citation>
    <scope>NUCLEOTIDE SEQUENCE</scope>
    <source>
        <strain evidence="2">258</strain>
    </source>
</reference>
<evidence type="ECO:0000313" key="3">
    <source>
        <dbReference type="EMBL" id="AFK16609.1"/>
    </source>
</evidence>
<dbReference type="RefSeq" id="WP_014523270.1">
    <property type="nucleotide sequence ID" value="NC_017945.3"/>
</dbReference>
<evidence type="ECO:0000313" key="5">
    <source>
        <dbReference type="EMBL" id="AFK17651.1"/>
    </source>
</evidence>
<dbReference type="KEGG" id="coe:CP258_03100"/>
<dbReference type="EMBL" id="CP003540">
    <property type="protein sequence ID" value="AFK17651.1"/>
    <property type="molecule type" value="Genomic_DNA"/>
</dbReference>